<evidence type="ECO:0000313" key="4">
    <source>
        <dbReference type="EMBL" id="EFJ16697.1"/>
    </source>
</evidence>
<dbReference type="Pfam" id="PF14389">
    <property type="entry name" value="Lzipper-MIP1"/>
    <property type="match status" value="1"/>
</dbReference>
<dbReference type="EMBL" id="GL377617">
    <property type="protein sequence ID" value="EFJ16697.1"/>
    <property type="molecule type" value="Genomic_DNA"/>
</dbReference>
<sequence length="603" mass="67577">MARAWGFSAAVSLSAKIVERDCSILAFGHRPEEYALSIPSSFDSSPFGRTLKSRHERSKSAPSNERSFDGSEDGSFWDVYTPTDHRNWRCLDWRTKHRLALERDVCLLQIRLQEEQATRASLEKALVNASSCLSPDCKTIATKARDLIAETALIEHEVAHLEKRVLWLYRKILIENVPNKATDHLPENPDTPSKVIKFVVRKKQQDDHHHHSRKSPLSQDPIFKSSFRDRLSSSLLSSTSPVSSKASPLHHLLGAIQPRARKKLSEMPETPPSLTLERFSSGFVGSPSELSAALVRGMAGIFGKLADVPQSSPSPLFSSWSSSSSPRNLGGLLSNPFQLSKQLGDCGAYRFVVEVPWISIDKQQLGYVAQPLQEFKTMVKQLSKVDVASMDCNEKLAFWINIYNALVMHAHLAYGIPTSKSKRESLLHKAAYKVGSVSVTAYTIAQFVLAWRSDSQNSREWLQALISPLARPKPRIKRTFTYSLPHPEPLVCFALCSGARSDPSLRVYTAIHVRAQLQIAKLEFLQASVGVGAKNTLLLPRILHDFLSEIGVSSRGLLQWLCHNLPEQHSLSLKACVKHLAFEWLPYNSSFRYMFVRDLLDFG</sequence>
<proteinExistence type="predicted"/>
<dbReference type="AlphaFoldDB" id="D8SFB0"/>
<dbReference type="PANTHER" id="PTHR23054:SF18">
    <property type="entry name" value="TERNARY COMPLEX FACTOR MIP1, LEUCINE-ZIPPER"/>
    <property type="match status" value="1"/>
</dbReference>
<dbReference type="PANTHER" id="PTHR23054">
    <property type="entry name" value="TERNARY COMPLEX FACTOR MIP1, LEUCINE-ZIPPER-RELATED"/>
    <property type="match status" value="1"/>
</dbReference>
<dbReference type="STRING" id="88036.D8SFB0"/>
<accession>D8SFB0</accession>
<feature type="domain" description="DUF547" evidence="2">
    <location>
        <begin position="388"/>
        <end position="525"/>
    </location>
</feature>
<dbReference type="InParanoid" id="D8SFB0"/>
<evidence type="ECO:0000259" key="2">
    <source>
        <dbReference type="Pfam" id="PF04784"/>
    </source>
</evidence>
<evidence type="ECO:0008006" key="6">
    <source>
        <dbReference type="Google" id="ProtNLM"/>
    </source>
</evidence>
<name>D8SFB0_SELML</name>
<dbReference type="KEGG" id="smo:SELMODRAFT_421447"/>
<keyword evidence="5" id="KW-1185">Reference proteome</keyword>
<dbReference type="InterPro" id="IPR006869">
    <property type="entry name" value="DUF547"/>
</dbReference>
<dbReference type="Pfam" id="PF04784">
    <property type="entry name" value="DUF547"/>
    <property type="match status" value="1"/>
</dbReference>
<protein>
    <recommendedName>
        <fullName evidence="6">DUF547 domain-containing protein</fullName>
    </recommendedName>
</protein>
<evidence type="ECO:0000256" key="1">
    <source>
        <dbReference type="SAM" id="MobiDB-lite"/>
    </source>
</evidence>
<evidence type="ECO:0000313" key="5">
    <source>
        <dbReference type="Proteomes" id="UP000001514"/>
    </source>
</evidence>
<dbReference type="eggNOG" id="ENOG502QQTA">
    <property type="taxonomic scope" value="Eukaryota"/>
</dbReference>
<dbReference type="InterPro" id="IPR025757">
    <property type="entry name" value="MIP1_Leuzipper"/>
</dbReference>
<dbReference type="HOGENOM" id="CLU_019670_3_0_1"/>
<reference evidence="4 5" key="1">
    <citation type="journal article" date="2011" name="Science">
        <title>The Selaginella genome identifies genetic changes associated with the evolution of vascular plants.</title>
        <authorList>
            <person name="Banks J.A."/>
            <person name="Nishiyama T."/>
            <person name="Hasebe M."/>
            <person name="Bowman J.L."/>
            <person name="Gribskov M."/>
            <person name="dePamphilis C."/>
            <person name="Albert V.A."/>
            <person name="Aono N."/>
            <person name="Aoyama T."/>
            <person name="Ambrose B.A."/>
            <person name="Ashton N.W."/>
            <person name="Axtell M.J."/>
            <person name="Barker E."/>
            <person name="Barker M.S."/>
            <person name="Bennetzen J.L."/>
            <person name="Bonawitz N.D."/>
            <person name="Chapple C."/>
            <person name="Cheng C."/>
            <person name="Correa L.G."/>
            <person name="Dacre M."/>
            <person name="DeBarry J."/>
            <person name="Dreyer I."/>
            <person name="Elias M."/>
            <person name="Engstrom E.M."/>
            <person name="Estelle M."/>
            <person name="Feng L."/>
            <person name="Finet C."/>
            <person name="Floyd S.K."/>
            <person name="Frommer W.B."/>
            <person name="Fujita T."/>
            <person name="Gramzow L."/>
            <person name="Gutensohn M."/>
            <person name="Harholt J."/>
            <person name="Hattori M."/>
            <person name="Heyl A."/>
            <person name="Hirai T."/>
            <person name="Hiwatashi Y."/>
            <person name="Ishikawa M."/>
            <person name="Iwata M."/>
            <person name="Karol K.G."/>
            <person name="Koehler B."/>
            <person name="Kolukisaoglu U."/>
            <person name="Kubo M."/>
            <person name="Kurata T."/>
            <person name="Lalonde S."/>
            <person name="Li K."/>
            <person name="Li Y."/>
            <person name="Litt A."/>
            <person name="Lyons E."/>
            <person name="Manning G."/>
            <person name="Maruyama T."/>
            <person name="Michael T.P."/>
            <person name="Mikami K."/>
            <person name="Miyazaki S."/>
            <person name="Morinaga S."/>
            <person name="Murata T."/>
            <person name="Mueller-Roeber B."/>
            <person name="Nelson D.R."/>
            <person name="Obara M."/>
            <person name="Oguri Y."/>
            <person name="Olmstead R.G."/>
            <person name="Onodera N."/>
            <person name="Petersen B.L."/>
            <person name="Pils B."/>
            <person name="Prigge M."/>
            <person name="Rensing S.A."/>
            <person name="Riano-Pachon D.M."/>
            <person name="Roberts A.W."/>
            <person name="Sato Y."/>
            <person name="Scheller H.V."/>
            <person name="Schulz B."/>
            <person name="Schulz C."/>
            <person name="Shakirov E.V."/>
            <person name="Shibagaki N."/>
            <person name="Shinohara N."/>
            <person name="Shippen D.E."/>
            <person name="Soerensen I."/>
            <person name="Sotooka R."/>
            <person name="Sugimoto N."/>
            <person name="Sugita M."/>
            <person name="Sumikawa N."/>
            <person name="Tanurdzic M."/>
            <person name="Theissen G."/>
            <person name="Ulvskov P."/>
            <person name="Wakazuki S."/>
            <person name="Weng J.K."/>
            <person name="Willats W.W."/>
            <person name="Wipf D."/>
            <person name="Wolf P.G."/>
            <person name="Yang L."/>
            <person name="Zimmer A.D."/>
            <person name="Zhu Q."/>
            <person name="Mitros T."/>
            <person name="Hellsten U."/>
            <person name="Loque D."/>
            <person name="Otillar R."/>
            <person name="Salamov A."/>
            <person name="Schmutz J."/>
            <person name="Shapiro H."/>
            <person name="Lindquist E."/>
            <person name="Lucas S."/>
            <person name="Rokhsar D."/>
            <person name="Grigoriev I.V."/>
        </authorList>
    </citation>
    <scope>NUCLEOTIDE SEQUENCE [LARGE SCALE GENOMIC DNA]</scope>
</reference>
<evidence type="ECO:0000259" key="3">
    <source>
        <dbReference type="Pfam" id="PF14389"/>
    </source>
</evidence>
<feature type="region of interest" description="Disordered" evidence="1">
    <location>
        <begin position="201"/>
        <end position="221"/>
    </location>
</feature>
<gene>
    <name evidence="4" type="ORF">SELMODRAFT_421447</name>
</gene>
<dbReference type="Proteomes" id="UP000001514">
    <property type="component" value="Unassembled WGS sequence"/>
</dbReference>
<dbReference type="Gramene" id="EFJ16697">
    <property type="protein sequence ID" value="EFJ16697"/>
    <property type="gene ID" value="SELMODRAFT_421447"/>
</dbReference>
<organism evidence="5">
    <name type="scientific">Selaginella moellendorffii</name>
    <name type="common">Spikemoss</name>
    <dbReference type="NCBI Taxonomy" id="88036"/>
    <lineage>
        <taxon>Eukaryota</taxon>
        <taxon>Viridiplantae</taxon>
        <taxon>Streptophyta</taxon>
        <taxon>Embryophyta</taxon>
        <taxon>Tracheophyta</taxon>
        <taxon>Lycopodiopsida</taxon>
        <taxon>Selaginellales</taxon>
        <taxon>Selaginellaceae</taxon>
        <taxon>Selaginella</taxon>
    </lineage>
</organism>
<feature type="domain" description="Ternary complex factor MIP1 leucine-zipper" evidence="3">
    <location>
        <begin position="96"/>
        <end position="172"/>
    </location>
</feature>